<keyword evidence="2" id="KW-0378">Hydrolase</keyword>
<dbReference type="Pfam" id="PF05362">
    <property type="entry name" value="Lon_C"/>
    <property type="match status" value="1"/>
</dbReference>
<keyword evidence="2" id="KW-0720">Serine protease</keyword>
<dbReference type="EC" id="3.4.21.53" evidence="2"/>
<organism evidence="5 6">
    <name type="scientific">candidate division WOR-3 bacterium</name>
    <dbReference type="NCBI Taxonomy" id="2052148"/>
    <lineage>
        <taxon>Bacteria</taxon>
        <taxon>Bacteria division WOR-3</taxon>
    </lineage>
</organism>
<dbReference type="SUPFAM" id="SSF52540">
    <property type="entry name" value="P-loop containing nucleoside triphosphate hydrolases"/>
    <property type="match status" value="1"/>
</dbReference>
<dbReference type="PROSITE" id="PS51786">
    <property type="entry name" value="LON_PROTEOLYTIC"/>
    <property type="match status" value="1"/>
</dbReference>
<dbReference type="InterPro" id="IPR046844">
    <property type="entry name" value="Lon-like_helical"/>
</dbReference>
<name>A0A660SHH2_UNCW3</name>
<sequence>MKELKPEELYWHCDPKCITDVTPEFKIVGQDRAVQALRLGLDIDAPGYNIYVSGPVGTGRKTITRRLLKETKRAKRIPDDKCYVNNFANPDMPILIRLPAGSGRKFQRDMDNLIDYFIERIPAAFESQEYLDKRKEMIESYKKKEQAIIEAFQNRVKENGFAIVQVQVGPFAKPELFPVISGEPVNFNQIDKLIEEGRMRPEDRERLKEIYEKLSEEMEETFRKTRKIEQEAAEKLKELDTTLIKPLIEHRVDELIERYKIPRVTDYLKEVKRHLLENIEVFKKKEKVESAVEEIHRPYRINLVVDNAETKEGPVIYETSPTYRNLFGTIERMMIQPGQWRSDYTMIKTGSLVAADGGFLILDVRDVLLEPGVWPALKRALKNKKVEIQAFDPFYLLTTSGLKPEPIEIDVKVVLIGEPYLYYLLYQFDPDFRKIFKLRADFNEVMDVSEDAINEYASLISRICEEEKTLTPTMGAIARIVEFGMREAGRKTKLTTRFDLIADVLREANFWAEKAKSNEIAVEHVNRAIEERIERSRLIEEKIQEMIEEGLILIDTEGKVVGQVNGLSVIDMGDYMFGRPSRITAKVSVGSSGIIDIEREAELSGRIHSKGVLILSGFLRERYAQDKPLAVSASICFEQSYSGVEGDSASSAELYCLLSALSGVPLRQDLAVTGSVNQKGEIQPIGGVNQKIEGFFAVCKAKGLTGTQGVIIPKQNIGDLMLKKEVVDAVREGKFHIYAIETIDEGIELLTGMKAGELEDGKYPEGTINYLVDKRLKEYAQHWRNYREPFPTSRR</sequence>
<dbReference type="AlphaFoldDB" id="A0A660SHH2"/>
<feature type="active site" evidence="2">
    <location>
        <position position="648"/>
    </location>
</feature>
<feature type="coiled-coil region" evidence="3">
    <location>
        <begin position="204"/>
        <end position="231"/>
    </location>
</feature>
<protein>
    <recommendedName>
        <fullName evidence="2">endopeptidase La</fullName>
        <ecNumber evidence="2">3.4.21.53</ecNumber>
    </recommendedName>
</protein>
<comment type="caution">
    <text evidence="5">The sequence shown here is derived from an EMBL/GenBank/DDBJ whole genome shotgun (WGS) entry which is preliminary data.</text>
</comment>
<dbReference type="SUPFAM" id="SSF54211">
    <property type="entry name" value="Ribosomal protein S5 domain 2-like"/>
    <property type="match status" value="1"/>
</dbReference>
<evidence type="ECO:0000256" key="2">
    <source>
        <dbReference type="PROSITE-ProRule" id="PRU01122"/>
    </source>
</evidence>
<dbReference type="PRINTS" id="PR00830">
    <property type="entry name" value="ENDOLAPTASE"/>
</dbReference>
<dbReference type="InterPro" id="IPR020568">
    <property type="entry name" value="Ribosomal_Su5_D2-typ_SF"/>
</dbReference>
<keyword evidence="3" id="KW-0175">Coiled coil</keyword>
<accession>A0A660SHH2</accession>
<dbReference type="Pfam" id="PF13654">
    <property type="entry name" value="AAA_32"/>
    <property type="match status" value="1"/>
</dbReference>
<evidence type="ECO:0000256" key="3">
    <source>
        <dbReference type="SAM" id="Coils"/>
    </source>
</evidence>
<proteinExistence type="inferred from homology"/>
<dbReference type="GO" id="GO:0006508">
    <property type="term" value="P:proteolysis"/>
    <property type="evidence" value="ECO:0007669"/>
    <property type="project" value="UniProtKB-KW"/>
</dbReference>
<dbReference type="InterPro" id="IPR027065">
    <property type="entry name" value="Lon_Prtase"/>
</dbReference>
<dbReference type="GO" id="GO:0005524">
    <property type="term" value="F:ATP binding"/>
    <property type="evidence" value="ECO:0007669"/>
    <property type="project" value="InterPro"/>
</dbReference>
<dbReference type="Pfam" id="PF20437">
    <property type="entry name" value="LonC_helical"/>
    <property type="match status" value="1"/>
</dbReference>
<dbReference type="InterPro" id="IPR008269">
    <property type="entry name" value="Lon_proteolytic"/>
</dbReference>
<reference evidence="5 6" key="1">
    <citation type="submission" date="2018-06" db="EMBL/GenBank/DDBJ databases">
        <title>Extensive metabolic versatility and redundancy in microbially diverse, dynamic hydrothermal sediments.</title>
        <authorList>
            <person name="Dombrowski N."/>
            <person name="Teske A."/>
            <person name="Baker B.J."/>
        </authorList>
    </citation>
    <scope>NUCLEOTIDE SEQUENCE [LARGE SCALE GENOMIC DNA]</scope>
    <source>
        <strain evidence="5">B36_G15</strain>
    </source>
</reference>
<dbReference type="Gene3D" id="3.30.230.10">
    <property type="match status" value="1"/>
</dbReference>
<dbReference type="PANTHER" id="PTHR10046">
    <property type="entry name" value="ATP DEPENDENT LON PROTEASE FAMILY MEMBER"/>
    <property type="match status" value="1"/>
</dbReference>
<evidence type="ECO:0000313" key="6">
    <source>
        <dbReference type="Proteomes" id="UP000268469"/>
    </source>
</evidence>
<evidence type="ECO:0000313" key="5">
    <source>
        <dbReference type="EMBL" id="RKX69461.1"/>
    </source>
</evidence>
<feature type="domain" description="Lon proteolytic" evidence="4">
    <location>
        <begin position="558"/>
        <end position="753"/>
    </location>
</feature>
<dbReference type="GO" id="GO:0030163">
    <property type="term" value="P:protein catabolic process"/>
    <property type="evidence" value="ECO:0007669"/>
    <property type="project" value="InterPro"/>
</dbReference>
<dbReference type="InterPro" id="IPR014721">
    <property type="entry name" value="Ribsml_uS5_D2-typ_fold_subgr"/>
</dbReference>
<comment type="similarity">
    <text evidence="2">Belongs to the peptidase S16 family.</text>
</comment>
<evidence type="ECO:0000259" key="4">
    <source>
        <dbReference type="PROSITE" id="PS51786"/>
    </source>
</evidence>
<dbReference type="GO" id="GO:0004252">
    <property type="term" value="F:serine-type endopeptidase activity"/>
    <property type="evidence" value="ECO:0007669"/>
    <property type="project" value="UniProtKB-UniRule"/>
</dbReference>
<feature type="active site" evidence="2">
    <location>
        <position position="691"/>
    </location>
</feature>
<dbReference type="Gene3D" id="1.10.8.60">
    <property type="match status" value="1"/>
</dbReference>
<keyword evidence="1 2" id="KW-0645">Protease</keyword>
<dbReference type="Gene3D" id="3.40.50.300">
    <property type="entry name" value="P-loop containing nucleotide triphosphate hydrolases"/>
    <property type="match status" value="2"/>
</dbReference>
<dbReference type="EMBL" id="QNBE01000083">
    <property type="protein sequence ID" value="RKX69461.1"/>
    <property type="molecule type" value="Genomic_DNA"/>
</dbReference>
<dbReference type="Proteomes" id="UP000268469">
    <property type="component" value="Unassembled WGS sequence"/>
</dbReference>
<dbReference type="InterPro" id="IPR041699">
    <property type="entry name" value="AAA_32"/>
</dbReference>
<gene>
    <name evidence="5" type="ORF">DRP53_08110</name>
</gene>
<dbReference type="Pfam" id="PF20436">
    <property type="entry name" value="LonB_AAA-LID"/>
    <property type="match status" value="1"/>
</dbReference>
<comment type="catalytic activity">
    <reaction evidence="2">
        <text>Hydrolysis of proteins in presence of ATP.</text>
        <dbReference type="EC" id="3.4.21.53"/>
    </reaction>
</comment>
<dbReference type="InterPro" id="IPR046843">
    <property type="entry name" value="LonB_AAA-LID"/>
</dbReference>
<dbReference type="GO" id="GO:0004176">
    <property type="term" value="F:ATP-dependent peptidase activity"/>
    <property type="evidence" value="ECO:0007669"/>
    <property type="project" value="UniProtKB-UniRule"/>
</dbReference>
<evidence type="ECO:0000256" key="1">
    <source>
        <dbReference type="ARBA" id="ARBA00022670"/>
    </source>
</evidence>
<dbReference type="InterPro" id="IPR027417">
    <property type="entry name" value="P-loop_NTPase"/>
</dbReference>